<sequence>MSNVEAARAGYKAFAAGDLEGMKRIWADDIHWWNSEEVQPGGEYNGIDAVMQMIGSIPQYWKSMTVNPAKFIDAGDYVIALGTQTLANDKGSAEGRFAHIMKFQDGKCVDAEMHADTAKGLKLQG</sequence>
<feature type="domain" description="SnoaL-like" evidence="1">
    <location>
        <begin position="8"/>
        <end position="110"/>
    </location>
</feature>
<protein>
    <submittedName>
        <fullName evidence="2">Nuclear transport factor 2 family protein</fullName>
    </submittedName>
</protein>
<evidence type="ECO:0000313" key="3">
    <source>
        <dbReference type="Proteomes" id="UP001190466"/>
    </source>
</evidence>
<dbReference type="PANTHER" id="PTHR41252">
    <property type="entry name" value="BLR2505 PROTEIN"/>
    <property type="match status" value="1"/>
</dbReference>
<dbReference type="EMBL" id="OY726395">
    <property type="protein sequence ID" value="CAJ1586481.1"/>
    <property type="molecule type" value="Genomic_DNA"/>
</dbReference>
<evidence type="ECO:0000313" key="2">
    <source>
        <dbReference type="EMBL" id="CAJ1586481.1"/>
    </source>
</evidence>
<evidence type="ECO:0000259" key="1">
    <source>
        <dbReference type="Pfam" id="PF12680"/>
    </source>
</evidence>
<dbReference type="InterPro" id="IPR032710">
    <property type="entry name" value="NTF2-like_dom_sf"/>
</dbReference>
<name>A0ABN9P3X4_9MYCO</name>
<keyword evidence="3" id="KW-1185">Reference proteome</keyword>
<dbReference type="InterPro" id="IPR037401">
    <property type="entry name" value="SnoaL-like"/>
</dbReference>
<gene>
    <name evidence="2" type="ORF">MU0050_004302</name>
</gene>
<dbReference type="SUPFAM" id="SSF54427">
    <property type="entry name" value="NTF2-like"/>
    <property type="match status" value="1"/>
</dbReference>
<dbReference type="RefSeq" id="WP_316512458.1">
    <property type="nucleotide sequence ID" value="NZ_OY726395.1"/>
</dbReference>
<dbReference type="Gene3D" id="3.10.450.50">
    <property type="match status" value="1"/>
</dbReference>
<organism evidence="2 3">
    <name type="scientific">[Mycobacterium] wendilense</name>
    <dbReference type="NCBI Taxonomy" id="3064284"/>
    <lineage>
        <taxon>Bacteria</taxon>
        <taxon>Bacillati</taxon>
        <taxon>Actinomycetota</taxon>
        <taxon>Actinomycetes</taxon>
        <taxon>Mycobacteriales</taxon>
        <taxon>Mycobacteriaceae</taxon>
        <taxon>Mycolicibacter</taxon>
    </lineage>
</organism>
<accession>A0ABN9P3X4</accession>
<reference evidence="2 3" key="1">
    <citation type="submission" date="2023-08" db="EMBL/GenBank/DDBJ databases">
        <authorList>
            <person name="Folkvardsen B D."/>
            <person name="Norman A."/>
        </authorList>
    </citation>
    <scope>NUCLEOTIDE SEQUENCE [LARGE SCALE GENOMIC DNA]</scope>
    <source>
        <strain evidence="2 3">Mu0050</strain>
    </source>
</reference>
<dbReference type="PANTHER" id="PTHR41252:SF1">
    <property type="entry name" value="BLR2505 PROTEIN"/>
    <property type="match status" value="1"/>
</dbReference>
<proteinExistence type="predicted"/>
<dbReference type="Pfam" id="PF12680">
    <property type="entry name" value="SnoaL_2"/>
    <property type="match status" value="1"/>
</dbReference>
<dbReference type="Proteomes" id="UP001190466">
    <property type="component" value="Chromosome"/>
</dbReference>